<proteinExistence type="predicted"/>
<protein>
    <submittedName>
        <fullName evidence="2">Uncharacterized protein</fullName>
    </submittedName>
</protein>
<gene>
    <name evidence="2" type="ORF">DPMN_164361</name>
</gene>
<name>A0A9D4EYF0_DREPO</name>
<sequence>MCMKLPKNSKRRVPVNPGLATVYPGEDPAEPRLSPVMPRWSPTKAGSVPADLGRATATPRFNPGHRR</sequence>
<organism evidence="2 3">
    <name type="scientific">Dreissena polymorpha</name>
    <name type="common">Zebra mussel</name>
    <name type="synonym">Mytilus polymorpha</name>
    <dbReference type="NCBI Taxonomy" id="45954"/>
    <lineage>
        <taxon>Eukaryota</taxon>
        <taxon>Metazoa</taxon>
        <taxon>Spiralia</taxon>
        <taxon>Lophotrochozoa</taxon>
        <taxon>Mollusca</taxon>
        <taxon>Bivalvia</taxon>
        <taxon>Autobranchia</taxon>
        <taxon>Heteroconchia</taxon>
        <taxon>Euheterodonta</taxon>
        <taxon>Imparidentia</taxon>
        <taxon>Neoheterodontei</taxon>
        <taxon>Myida</taxon>
        <taxon>Dreissenoidea</taxon>
        <taxon>Dreissenidae</taxon>
        <taxon>Dreissena</taxon>
    </lineage>
</organism>
<dbReference type="AlphaFoldDB" id="A0A9D4EYF0"/>
<evidence type="ECO:0000256" key="1">
    <source>
        <dbReference type="SAM" id="MobiDB-lite"/>
    </source>
</evidence>
<dbReference type="EMBL" id="JAIWYP010000008">
    <property type="protein sequence ID" value="KAH3786255.1"/>
    <property type="molecule type" value="Genomic_DNA"/>
</dbReference>
<comment type="caution">
    <text evidence="2">The sequence shown here is derived from an EMBL/GenBank/DDBJ whole genome shotgun (WGS) entry which is preliminary data.</text>
</comment>
<reference evidence="2" key="2">
    <citation type="submission" date="2020-11" db="EMBL/GenBank/DDBJ databases">
        <authorList>
            <person name="McCartney M.A."/>
            <person name="Auch B."/>
            <person name="Kono T."/>
            <person name="Mallez S."/>
            <person name="Becker A."/>
            <person name="Gohl D.M."/>
            <person name="Silverstein K.A.T."/>
            <person name="Koren S."/>
            <person name="Bechman K.B."/>
            <person name="Herman A."/>
            <person name="Abrahante J.E."/>
            <person name="Garbe J."/>
        </authorList>
    </citation>
    <scope>NUCLEOTIDE SEQUENCE</scope>
    <source>
        <strain evidence="2">Duluth1</strain>
        <tissue evidence="2">Whole animal</tissue>
    </source>
</reference>
<feature type="region of interest" description="Disordered" evidence="1">
    <location>
        <begin position="1"/>
        <end position="67"/>
    </location>
</feature>
<evidence type="ECO:0000313" key="2">
    <source>
        <dbReference type="EMBL" id="KAH3786255.1"/>
    </source>
</evidence>
<accession>A0A9D4EYF0</accession>
<dbReference type="Proteomes" id="UP000828390">
    <property type="component" value="Unassembled WGS sequence"/>
</dbReference>
<reference evidence="2" key="1">
    <citation type="journal article" date="2019" name="bioRxiv">
        <title>The Genome of the Zebra Mussel, Dreissena polymorpha: A Resource for Invasive Species Research.</title>
        <authorList>
            <person name="McCartney M.A."/>
            <person name="Auch B."/>
            <person name="Kono T."/>
            <person name="Mallez S."/>
            <person name="Zhang Y."/>
            <person name="Obille A."/>
            <person name="Becker A."/>
            <person name="Abrahante J.E."/>
            <person name="Garbe J."/>
            <person name="Badalamenti J.P."/>
            <person name="Herman A."/>
            <person name="Mangelson H."/>
            <person name="Liachko I."/>
            <person name="Sullivan S."/>
            <person name="Sone E.D."/>
            <person name="Koren S."/>
            <person name="Silverstein K.A.T."/>
            <person name="Beckman K.B."/>
            <person name="Gohl D.M."/>
        </authorList>
    </citation>
    <scope>NUCLEOTIDE SEQUENCE</scope>
    <source>
        <strain evidence="2">Duluth1</strain>
        <tissue evidence="2">Whole animal</tissue>
    </source>
</reference>
<keyword evidence="3" id="KW-1185">Reference proteome</keyword>
<evidence type="ECO:0000313" key="3">
    <source>
        <dbReference type="Proteomes" id="UP000828390"/>
    </source>
</evidence>